<reference evidence="2 3" key="1">
    <citation type="submission" date="2018-04" db="EMBL/GenBank/DDBJ databases">
        <authorList>
            <person name="Zhang X."/>
            <person name="Yuan J."/>
            <person name="Li F."/>
            <person name="Xiang J."/>
        </authorList>
    </citation>
    <scope>NUCLEOTIDE SEQUENCE [LARGE SCALE GENOMIC DNA]</scope>
    <source>
        <tissue evidence="2">Muscle</tissue>
    </source>
</reference>
<comment type="caution">
    <text evidence="2">The sequence shown here is derived from an EMBL/GenBank/DDBJ whole genome shotgun (WGS) entry which is preliminary data.</text>
</comment>
<dbReference type="Proteomes" id="UP000283509">
    <property type="component" value="Unassembled WGS sequence"/>
</dbReference>
<evidence type="ECO:0000313" key="2">
    <source>
        <dbReference type="EMBL" id="ROT62419.1"/>
    </source>
</evidence>
<feature type="region of interest" description="Disordered" evidence="1">
    <location>
        <begin position="337"/>
        <end position="370"/>
    </location>
</feature>
<gene>
    <name evidence="2" type="ORF">C7M84_019739</name>
</gene>
<reference evidence="2 3" key="2">
    <citation type="submission" date="2019-01" db="EMBL/GenBank/DDBJ databases">
        <title>The decoding of complex shrimp genome reveals the adaptation for benthos swimmer, frequently molting mechanism and breeding impact on genome.</title>
        <authorList>
            <person name="Sun Y."/>
            <person name="Gao Y."/>
            <person name="Yu Y."/>
        </authorList>
    </citation>
    <scope>NUCLEOTIDE SEQUENCE [LARGE SCALE GENOMIC DNA]</scope>
    <source>
        <tissue evidence="2">Muscle</tissue>
    </source>
</reference>
<sequence>MFFCFPLSSQPAGRAPDSPAYPRSALTPFHLASLLSLGPSPPYRPPPCNPASPSPLVPSSLSLSSSPLAHSIASPRPLSKLSALPPRRLVTHDAFHSLFFRSLFLSRRWPIDSDIGPLPRLPFASLPLSRRAVSHVAFPVPSLFKESLPYFRRSHRAGYERSGNLNSRAAELRRVRGGARGGGREASFRAFDTPRGLWHDPTRPAPFSHRCLPPYPYLFRKCLCLSAPSSSLPRGLGNEIAIPGLAIFGGSRLRLEIRVLFENAVTFGAESFRRVQSWKWPEVPPRRNVARGMRTGGRGGVGAGWRGCRRPFSLPRSLDDRSWLSRLRPCPGSRVPHVVTAPSSRGDRPLLSRSFTTVPPRAPSPAGGSADFRVDNDYERDYLPLNSGFAPRAVFKFPSRRARPLRPSVCAVSCSLGLPLSLSLAPSFGPVSVHPSLAPPVPPLFLLSPFFLFIPPSHFPPLPSSFLLPSYLSLPLFLLPPKPSSLSPPSLHFPLFSPLLPFLSTCSRPLSHPPIATNNAAPLL</sequence>
<evidence type="ECO:0000256" key="1">
    <source>
        <dbReference type="SAM" id="MobiDB-lite"/>
    </source>
</evidence>
<keyword evidence="3" id="KW-1185">Reference proteome</keyword>
<protein>
    <submittedName>
        <fullName evidence="2">Uncharacterized protein</fullName>
    </submittedName>
</protein>
<accession>A0A3R7NN75</accession>
<organism evidence="2 3">
    <name type="scientific">Penaeus vannamei</name>
    <name type="common">Whiteleg shrimp</name>
    <name type="synonym">Litopenaeus vannamei</name>
    <dbReference type="NCBI Taxonomy" id="6689"/>
    <lineage>
        <taxon>Eukaryota</taxon>
        <taxon>Metazoa</taxon>
        <taxon>Ecdysozoa</taxon>
        <taxon>Arthropoda</taxon>
        <taxon>Crustacea</taxon>
        <taxon>Multicrustacea</taxon>
        <taxon>Malacostraca</taxon>
        <taxon>Eumalacostraca</taxon>
        <taxon>Eucarida</taxon>
        <taxon>Decapoda</taxon>
        <taxon>Dendrobranchiata</taxon>
        <taxon>Penaeoidea</taxon>
        <taxon>Penaeidae</taxon>
        <taxon>Penaeus</taxon>
    </lineage>
</organism>
<dbReference type="AlphaFoldDB" id="A0A3R7NN75"/>
<proteinExistence type="predicted"/>
<name>A0A3R7NN75_PENVA</name>
<evidence type="ECO:0000313" key="3">
    <source>
        <dbReference type="Proteomes" id="UP000283509"/>
    </source>
</evidence>
<dbReference type="EMBL" id="QCYY01003691">
    <property type="protein sequence ID" value="ROT62419.1"/>
    <property type="molecule type" value="Genomic_DNA"/>
</dbReference>